<dbReference type="RefSeq" id="WP_202857928.1">
    <property type="nucleotide sequence ID" value="NZ_JAEUGD010000061.1"/>
</dbReference>
<evidence type="ECO:0000313" key="2">
    <source>
        <dbReference type="Proteomes" id="UP000614216"/>
    </source>
</evidence>
<keyword evidence="2" id="KW-1185">Reference proteome</keyword>
<dbReference type="Gene3D" id="2.120.10.30">
    <property type="entry name" value="TolB, C-terminal domain"/>
    <property type="match status" value="1"/>
</dbReference>
<dbReference type="InterPro" id="IPR011042">
    <property type="entry name" value="6-blade_b-propeller_TolB-like"/>
</dbReference>
<gene>
    <name evidence="1" type="ORF">JMN32_18905</name>
</gene>
<dbReference type="EMBL" id="JAEUGD010000061">
    <property type="protein sequence ID" value="MBL6448391.1"/>
    <property type="molecule type" value="Genomic_DNA"/>
</dbReference>
<sequence length="349" mass="39624">MISTNWDFQDNIHPVQDIENSIFLLLAFGFSNSEGIKKIKKQWKALNGKVGRGRTETGKVSSEELGGVVSAIQVDMSTGDIYNLKHIDITCPMGLLIHGNELFIASEYYIQAFAGGEKTYRINNPFFNGLHAMKKSQVGNSFYVTCTNIDTLVEICLDGKGIKWRWSAPEYGYNTNKLGEKVFIDENRLYQYDETFSSTLTHTTHVNCIEEYSPDEILATLFHQGEVILINKNTRKITSILKGLTCPHGIHRFGDQFIVSDTKGNCTYLLDRNLKVLEKIGHQDFDWIQDSIILKDGNIVILNSNGGGIHLYDKNKRDFTHKVNFDPDKRRVSCAIELSRDEVEKIILE</sequence>
<dbReference type="SUPFAM" id="SSF63825">
    <property type="entry name" value="YWTD domain"/>
    <property type="match status" value="1"/>
</dbReference>
<accession>A0A937G4Q2</accession>
<comment type="caution">
    <text evidence="1">The sequence shown here is derived from an EMBL/GenBank/DDBJ whole genome shotgun (WGS) entry which is preliminary data.</text>
</comment>
<organism evidence="1 2">
    <name type="scientific">Fulvivirga marina</name>
    <dbReference type="NCBI Taxonomy" id="2494733"/>
    <lineage>
        <taxon>Bacteria</taxon>
        <taxon>Pseudomonadati</taxon>
        <taxon>Bacteroidota</taxon>
        <taxon>Cytophagia</taxon>
        <taxon>Cytophagales</taxon>
        <taxon>Fulvivirgaceae</taxon>
        <taxon>Fulvivirga</taxon>
    </lineage>
</organism>
<reference evidence="1" key="1">
    <citation type="submission" date="2021-01" db="EMBL/GenBank/DDBJ databases">
        <title>Fulvivirga kasyanovii gen. nov., sp nov., a novel member of the phylum Bacteroidetes isolated from seawater in a mussel farm.</title>
        <authorList>
            <person name="Zhao L.-H."/>
            <person name="Wang Z.-J."/>
        </authorList>
    </citation>
    <scope>NUCLEOTIDE SEQUENCE</scope>
    <source>
        <strain evidence="1">29W222</strain>
    </source>
</reference>
<name>A0A937G4Q2_9BACT</name>
<dbReference type="AlphaFoldDB" id="A0A937G4Q2"/>
<evidence type="ECO:0000313" key="1">
    <source>
        <dbReference type="EMBL" id="MBL6448391.1"/>
    </source>
</evidence>
<dbReference type="Proteomes" id="UP000614216">
    <property type="component" value="Unassembled WGS sequence"/>
</dbReference>
<protein>
    <submittedName>
        <fullName evidence="1">Uncharacterized protein</fullName>
    </submittedName>
</protein>
<proteinExistence type="predicted"/>